<accession>A0ABT5VHR0</accession>
<protein>
    <submittedName>
        <fullName evidence="1">Uncharacterized protein</fullName>
    </submittedName>
</protein>
<evidence type="ECO:0000313" key="2">
    <source>
        <dbReference type="Proteomes" id="UP001148125"/>
    </source>
</evidence>
<dbReference type="RefSeq" id="WP_275118616.1">
    <property type="nucleotide sequence ID" value="NZ_JAOTPO010000007.1"/>
</dbReference>
<keyword evidence="2" id="KW-1185">Reference proteome</keyword>
<sequence>MPIIYKNFRDDTYYLHSKLTTKGNTTYYFSKEAEGAAELDQVPSGYEIYENPNGNVYMRKEQKPVIQPEEINVINNGMIKYSEIKDFKLDIKKNAIFIYTVDPSISNGSIPKQLLHKYKQYATDLRFVLVDKEERIFEVERFCYKGGIDDWIFLDQSNDLEKLVQDYIQHLGKDSFYELM</sequence>
<evidence type="ECO:0000313" key="1">
    <source>
        <dbReference type="EMBL" id="MDE5413998.1"/>
    </source>
</evidence>
<dbReference type="EMBL" id="JAOTPO010000007">
    <property type="protein sequence ID" value="MDE5413998.1"/>
    <property type="molecule type" value="Genomic_DNA"/>
</dbReference>
<comment type="caution">
    <text evidence="1">The sequence shown here is derived from an EMBL/GenBank/DDBJ whole genome shotgun (WGS) entry which is preliminary data.</text>
</comment>
<organism evidence="1 2">
    <name type="scientific">Alkalihalobacterium chitinilyticum</name>
    <dbReference type="NCBI Taxonomy" id="2980103"/>
    <lineage>
        <taxon>Bacteria</taxon>
        <taxon>Bacillati</taxon>
        <taxon>Bacillota</taxon>
        <taxon>Bacilli</taxon>
        <taxon>Bacillales</taxon>
        <taxon>Bacillaceae</taxon>
        <taxon>Alkalihalobacterium</taxon>
    </lineage>
</organism>
<reference evidence="1" key="1">
    <citation type="submission" date="2024-05" db="EMBL/GenBank/DDBJ databases">
        <title>Alkalihalobacillus sp. strain MEB203 novel alkaliphilic bacterium from Lonar Lake, India.</title>
        <authorList>
            <person name="Joshi A."/>
            <person name="Thite S."/>
            <person name="Mengade P."/>
        </authorList>
    </citation>
    <scope>NUCLEOTIDE SEQUENCE</scope>
    <source>
        <strain evidence="1">MEB 203</strain>
    </source>
</reference>
<dbReference type="Proteomes" id="UP001148125">
    <property type="component" value="Unassembled WGS sequence"/>
</dbReference>
<gene>
    <name evidence="1" type="ORF">N7Z68_11460</name>
</gene>
<proteinExistence type="predicted"/>
<name>A0ABT5VHR0_9BACI</name>